<reference evidence="4" key="1">
    <citation type="submission" date="2022-10" db="EMBL/GenBank/DDBJ databases">
        <title>The complete genomes of actinobacterial strains from the NBC collection.</title>
        <authorList>
            <person name="Joergensen T.S."/>
            <person name="Alvarez Arevalo M."/>
            <person name="Sterndorff E.B."/>
            <person name="Faurdal D."/>
            <person name="Vuksanovic O."/>
            <person name="Mourched A.-S."/>
            <person name="Charusanti P."/>
            <person name="Shaw S."/>
            <person name="Blin K."/>
            <person name="Weber T."/>
        </authorList>
    </citation>
    <scope>NUCLEOTIDE SEQUENCE</scope>
    <source>
        <strain evidence="4">NBC_00283</strain>
    </source>
</reference>
<dbReference type="Proteomes" id="UP001432075">
    <property type="component" value="Chromosome"/>
</dbReference>
<gene>
    <name evidence="4" type="ORF">OHU17_30645</name>
</gene>
<dbReference type="PANTHER" id="PTHR43283">
    <property type="entry name" value="BETA-LACTAMASE-RELATED"/>
    <property type="match status" value="1"/>
</dbReference>
<dbReference type="GO" id="GO:0016787">
    <property type="term" value="F:hydrolase activity"/>
    <property type="evidence" value="ECO:0007669"/>
    <property type="project" value="UniProtKB-KW"/>
</dbReference>
<dbReference type="InterPro" id="IPR001466">
    <property type="entry name" value="Beta-lactam-related"/>
</dbReference>
<protein>
    <submittedName>
        <fullName evidence="4">Serine hydrolase</fullName>
    </submittedName>
</protein>
<feature type="domain" description="Beta-lactamase-related" evidence="3">
    <location>
        <begin position="183"/>
        <end position="469"/>
    </location>
</feature>
<evidence type="ECO:0000259" key="3">
    <source>
        <dbReference type="Pfam" id="PF00144"/>
    </source>
</evidence>
<dbReference type="InterPro" id="IPR050789">
    <property type="entry name" value="Diverse_Enzym_Activities"/>
</dbReference>
<evidence type="ECO:0000313" key="4">
    <source>
        <dbReference type="EMBL" id="WUO49843.1"/>
    </source>
</evidence>
<dbReference type="InterPro" id="IPR012338">
    <property type="entry name" value="Beta-lactam/transpept-like"/>
</dbReference>
<dbReference type="RefSeq" id="WP_328776922.1">
    <property type="nucleotide sequence ID" value="NZ_CP108057.1"/>
</dbReference>
<accession>A0ABZ1RSL4</accession>
<dbReference type="Gene3D" id="3.40.710.10">
    <property type="entry name" value="DD-peptidase/beta-lactamase superfamily"/>
    <property type="match status" value="1"/>
</dbReference>
<sequence>MDGVTGAVGNGGAASAATGAGGAASAGTGTDDAASAGAGTDDAASAGAGTGAGAAGSRAGGLSRRRLGARLLALGGVLVLHAALPGSAGAAGGPAERRALQGLRLRYGSARQAGLLDAHLEGAAEEARRFLGPSPEHPYYAGAVVLAGRGRTIALHRAMGHAVRYAEYDGRTDRVREFPESERIAMAEDTVFDLASLTKLFTSILAVQQMERGRLELEAPVFRYLPEFTGGGKEAVTVRQLLTHTSGLRSWAPFYQQPTREGQLRLLWSVRPQDTPGTVYRYSDLNLISLQLLLERITGRTLDVLLHDEITAPLGMHRTRYNPPLSWRRITAATEVQRPPWSGLDRGLVWGAVHDENAYALGGVAGHAGVFGTAWDLAVLARTLLDGGVYAGRRILRPASVELLFTDYNTAFPGDDHGLGFELYQHWYMGAMATPHSAGHTGFTGTSIVLDPSTDTFLILLGNSVHPVRTWRAGSAPRVAVGNRFARAVPVRTRHGGPAWFSGITPGGSGTLTLPPLTPATGTARLRCAVWWDTVPGEGAFHLEASADGETWEPLPFSTLRSTGGTPEQWPAGSASGWSGRIWHRLEAPLTAWAGREVRLRFRHAATGRYVGRGVYVDVVRVAEPARLLFAEDRPRDAALIEAVGWTRSAD</sequence>
<evidence type="ECO:0000313" key="5">
    <source>
        <dbReference type="Proteomes" id="UP001432075"/>
    </source>
</evidence>
<dbReference type="SUPFAM" id="SSF56601">
    <property type="entry name" value="beta-lactamase/transpeptidase-like"/>
    <property type="match status" value="1"/>
</dbReference>
<evidence type="ECO:0000256" key="2">
    <source>
        <dbReference type="SAM" id="MobiDB-lite"/>
    </source>
</evidence>
<keyword evidence="1 4" id="KW-0378">Hydrolase</keyword>
<dbReference type="EMBL" id="CP108057">
    <property type="protein sequence ID" value="WUO49843.1"/>
    <property type="molecule type" value="Genomic_DNA"/>
</dbReference>
<dbReference type="Pfam" id="PF00144">
    <property type="entry name" value="Beta-lactamase"/>
    <property type="match status" value="1"/>
</dbReference>
<organism evidence="4 5">
    <name type="scientific">Streptomyces goshikiensis</name>
    <dbReference type="NCBI Taxonomy" id="1942"/>
    <lineage>
        <taxon>Bacteria</taxon>
        <taxon>Bacillati</taxon>
        <taxon>Actinomycetota</taxon>
        <taxon>Actinomycetes</taxon>
        <taxon>Kitasatosporales</taxon>
        <taxon>Streptomycetaceae</taxon>
        <taxon>Streptomyces</taxon>
    </lineage>
</organism>
<proteinExistence type="predicted"/>
<dbReference type="PANTHER" id="PTHR43283:SF11">
    <property type="entry name" value="BETA-LACTAMASE-RELATED DOMAIN-CONTAINING PROTEIN"/>
    <property type="match status" value="1"/>
</dbReference>
<feature type="compositionally biased region" description="Low complexity" evidence="2">
    <location>
        <begin position="25"/>
        <end position="47"/>
    </location>
</feature>
<keyword evidence="5" id="KW-1185">Reference proteome</keyword>
<name>A0ABZ1RSL4_9ACTN</name>
<feature type="region of interest" description="Disordered" evidence="2">
    <location>
        <begin position="19"/>
        <end position="59"/>
    </location>
</feature>
<evidence type="ECO:0000256" key="1">
    <source>
        <dbReference type="ARBA" id="ARBA00022801"/>
    </source>
</evidence>